<dbReference type="Proteomes" id="UP001433508">
    <property type="component" value="Unassembled WGS sequence"/>
</dbReference>
<evidence type="ECO:0000313" key="2">
    <source>
        <dbReference type="Proteomes" id="UP001433508"/>
    </source>
</evidence>
<protein>
    <submittedName>
        <fullName evidence="1">CPSF A subunit region-domain-containing protein</fullName>
    </submittedName>
</protein>
<dbReference type="EMBL" id="MU971339">
    <property type="protein sequence ID" value="KAK9240452.1"/>
    <property type="molecule type" value="Genomic_DNA"/>
</dbReference>
<gene>
    <name evidence="1" type="ORF">V1525DRAFT_447986</name>
</gene>
<reference evidence="2" key="1">
    <citation type="journal article" date="2024" name="Front. Bioeng. Biotechnol.">
        <title>Genome-scale model development and genomic sequencing of the oleaginous clade Lipomyces.</title>
        <authorList>
            <person name="Czajka J.J."/>
            <person name="Han Y."/>
            <person name="Kim J."/>
            <person name="Mondo S.J."/>
            <person name="Hofstad B.A."/>
            <person name="Robles A."/>
            <person name="Haridas S."/>
            <person name="Riley R."/>
            <person name="LaButti K."/>
            <person name="Pangilinan J."/>
            <person name="Andreopoulos W."/>
            <person name="Lipzen A."/>
            <person name="Yan J."/>
            <person name="Wang M."/>
            <person name="Ng V."/>
            <person name="Grigoriev I.V."/>
            <person name="Spatafora J.W."/>
            <person name="Magnuson J.K."/>
            <person name="Baker S.E."/>
            <person name="Pomraning K.R."/>
        </authorList>
    </citation>
    <scope>NUCLEOTIDE SEQUENCE [LARGE SCALE GENOMIC DNA]</scope>
    <source>
        <strain evidence="2">CBS 7786</strain>
    </source>
</reference>
<organism evidence="1 2">
    <name type="scientific">Lipomyces kononenkoae</name>
    <name type="common">Yeast</name>
    <dbReference type="NCBI Taxonomy" id="34357"/>
    <lineage>
        <taxon>Eukaryota</taxon>
        <taxon>Fungi</taxon>
        <taxon>Dikarya</taxon>
        <taxon>Ascomycota</taxon>
        <taxon>Saccharomycotina</taxon>
        <taxon>Lipomycetes</taxon>
        <taxon>Lipomycetales</taxon>
        <taxon>Lipomycetaceae</taxon>
        <taxon>Lipomyces</taxon>
    </lineage>
</organism>
<sequence>MQVYQDLTPPTSVTYSVVAQFITATAPNLIVLRASKLLQIFDFVTHESQDVENFGTTEQEERVAESDENFLGDIGLEHAVTKHQTKLVLRAEYDLHGLATGLEKVRTMSDLSRDYLLISFETAKVSLLAWDDARNCVTTMSLHYYEKDAVTALLNTESSKNATILRADVSGSCACLKFGRDLLAFLPFKRDDDEDIFSVATTNGINDKKNSFYPSFLVRATRLYEDIFDVIDATFLYEYREPTLAILYQPKRTWTGLIEQQKDTVSFIVLALDLVQRASTSILSVRNLPYDIVSALALPAPIGGILLFGANELVHIDNSGRAIGVAVNSAAFETSAFDFVDRSFLELRLEGVQGTYLHDNFVLLFFGTGDMYLAEFAMEGRAVEGIELHNVELSAKILDTAASTVRVIPGRKKIFVGSENGDSVLISWRKTGDRIIADKAESDTSTAMVKSKEYEDEDEDLYGQPESGSHENAVLGSSLYTDGITSEDAYKQFVFSVHDTLTNYGPLVDLAVGSVEHSATDNRAQTEASSKLEVVAARGSSTGSGGLSIFRRSISAAVVGSFNIPDCRALWTVKAKSRNTKSIDTEQVDKYLIISKTDESLLFDISEQFEEVKGSEFDTKVPTIAVGSILDGTRVVQICQTEIRVYDSDMQIAQMLPVPEDDDDSDLQIVSASFGEREVLVVLQNGKALTYIGDEDTLDLVEVEILDASTKFAAGCVATMPKAYFSNREPNGTNTRKRKRDYDQSTSHSSAIAAEVEVVVLMVTSHGDLQIYRLADRQLIYAVSQVDTLPHFIESARPSKPAQRPGPNRRRSSSARIVTQARISAKEYRIVELLYTPLGDAVDKRDYLLLRTENNDIALYEPFLADEIERTAGFKFRKVPKTTITRFHGEVASHEAESDLPNENHKLSDGEDSKHNVRQQRMVALTDVNGFAAVFVSVGDTLSTQDQVAIPQQESYWILKTSKSVPKMIPSAIRETRSLSSFQSFTVDRGFISVSAKGTVRICKFPADFAYDGAWPAKKISIEEDVHAIAYHQARSMYIVSSSKQVPFSFKEDFEEREGDAREPEFPATVERGCLMLISPKSWIPVDTYEFEDGEVALVVKCVRLQVSENSQLRRQYVAVGTGVFFGEDLPAKGYVYIFEIIEVVPEPGKPENNHKLKLIVKEDVRGVVSTLCDVNGYLLSAQGQKVMVRALREDNSFLPVAFMDMNLYVSQAKSIKNMILMGDVMKSIWFVGFTEDPYKMQLFGKDLQRIEVVAAEFIVDGTVLHFVIADADRKIHILQYDPEDPRSLSGQRLIRKSEFFTGHYIESFVMVPKSQLANAVTLDSDTVVEPSGIDPSSVARNDQYMAIGCTRSGSIAAVLPVSESKYRRLVSVQQQLADKVDHIAGLNPRMYRNLSATPDLNSVATRAVLDGNLILGLESLSLERQMDIFERAGKSSEAEIRQHLIELEKALSYM</sequence>
<comment type="caution">
    <text evidence="1">The sequence shown here is derived from an EMBL/GenBank/DDBJ whole genome shotgun (WGS) entry which is preliminary data.</text>
</comment>
<proteinExistence type="predicted"/>
<name>A0ACC3T951_LIPKO</name>
<keyword evidence="2" id="KW-1185">Reference proteome</keyword>
<evidence type="ECO:0000313" key="1">
    <source>
        <dbReference type="EMBL" id="KAK9240452.1"/>
    </source>
</evidence>
<accession>A0ACC3T951</accession>